<name>A0A255G3N1_9ACTN</name>
<protein>
    <submittedName>
        <fullName evidence="3">Uncharacterized protein</fullName>
    </submittedName>
</protein>
<keyword evidence="2" id="KW-1133">Transmembrane helix</keyword>
<keyword evidence="2" id="KW-0812">Transmembrane</keyword>
<keyword evidence="4" id="KW-1185">Reference proteome</keyword>
<evidence type="ECO:0000256" key="2">
    <source>
        <dbReference type="SAM" id="Phobius"/>
    </source>
</evidence>
<evidence type="ECO:0000313" key="4">
    <source>
        <dbReference type="Proteomes" id="UP000215896"/>
    </source>
</evidence>
<dbReference type="Proteomes" id="UP000215896">
    <property type="component" value="Unassembled WGS sequence"/>
</dbReference>
<comment type="caution">
    <text evidence="3">The sequence shown here is derived from an EMBL/GenBank/DDBJ whole genome shotgun (WGS) entry which is preliminary data.</text>
</comment>
<proteinExistence type="predicted"/>
<reference evidence="3 4" key="1">
    <citation type="submission" date="2017-07" db="EMBL/GenBank/DDBJ databases">
        <title>Draft whole genome sequences of clinical Proprionibacteriaceae strains.</title>
        <authorList>
            <person name="Bernier A.-M."/>
            <person name="Bernard K."/>
            <person name="Domingo M.-C."/>
        </authorList>
    </citation>
    <scope>NUCLEOTIDE SEQUENCE [LARGE SCALE GENOMIC DNA]</scope>
    <source>
        <strain evidence="3 4">NML 030167</strain>
    </source>
</reference>
<accession>A0A255G3N1</accession>
<evidence type="ECO:0000256" key="1">
    <source>
        <dbReference type="SAM" id="MobiDB-lite"/>
    </source>
</evidence>
<dbReference type="AlphaFoldDB" id="A0A255G3N1"/>
<dbReference type="EMBL" id="NMVO01000018">
    <property type="protein sequence ID" value="OYO08813.1"/>
    <property type="molecule type" value="Genomic_DNA"/>
</dbReference>
<gene>
    <name evidence="3" type="ORF">CGZ94_20165</name>
</gene>
<feature type="compositionally biased region" description="Low complexity" evidence="1">
    <location>
        <begin position="50"/>
        <end position="75"/>
    </location>
</feature>
<feature type="region of interest" description="Disordered" evidence="1">
    <location>
        <begin position="50"/>
        <end position="84"/>
    </location>
</feature>
<keyword evidence="2" id="KW-0472">Membrane</keyword>
<sequence>MAGMHDGMGYDTADPQRRRVVPNWLIWVAVASVALMAIWLGFRVTHPSAAPPSRTAAPVASVTPTPAPSSLSVTPTQPPADDGTDAVEVGAPAASWRTVGAFLDGWQSTDPEVRRTAFDATATAGLAAGLQDTSPGKVWTGDRTGVQAVAASVTSAEFVVRISGRPPVRLVLVADPTAPNGWRVSALAEDR</sequence>
<feature type="transmembrane region" description="Helical" evidence="2">
    <location>
        <begin position="24"/>
        <end position="42"/>
    </location>
</feature>
<organism evidence="3 4">
    <name type="scientific">Enemella evansiae</name>
    <dbReference type="NCBI Taxonomy" id="2016499"/>
    <lineage>
        <taxon>Bacteria</taxon>
        <taxon>Bacillati</taxon>
        <taxon>Actinomycetota</taxon>
        <taxon>Actinomycetes</taxon>
        <taxon>Propionibacteriales</taxon>
        <taxon>Propionibacteriaceae</taxon>
        <taxon>Enemella</taxon>
    </lineage>
</organism>
<evidence type="ECO:0000313" key="3">
    <source>
        <dbReference type="EMBL" id="OYO08813.1"/>
    </source>
</evidence>